<evidence type="ECO:0000313" key="9">
    <source>
        <dbReference type="EMBL" id="QOL83238.1"/>
    </source>
</evidence>
<organism evidence="9 10">
    <name type="scientific">Pseudooceanicola spongiae</name>
    <dbReference type="NCBI Taxonomy" id="2613965"/>
    <lineage>
        <taxon>Bacteria</taxon>
        <taxon>Pseudomonadati</taxon>
        <taxon>Pseudomonadota</taxon>
        <taxon>Alphaproteobacteria</taxon>
        <taxon>Rhodobacterales</taxon>
        <taxon>Paracoccaceae</taxon>
        <taxon>Pseudooceanicola</taxon>
    </lineage>
</organism>
<keyword evidence="3" id="KW-0813">Transport</keyword>
<dbReference type="RefSeq" id="WP_193083914.1">
    <property type="nucleotide sequence ID" value="NZ_CP045201.1"/>
</dbReference>
<proteinExistence type="inferred from homology"/>
<evidence type="ECO:0000256" key="4">
    <source>
        <dbReference type="ARBA" id="ARBA00022475"/>
    </source>
</evidence>
<dbReference type="Gene3D" id="1.10.3470.10">
    <property type="entry name" value="ABC transporter involved in vitamin B12 uptake, BtuC"/>
    <property type="match status" value="1"/>
</dbReference>
<evidence type="ECO:0000256" key="7">
    <source>
        <dbReference type="ARBA" id="ARBA00023136"/>
    </source>
</evidence>
<sequence>MALLAVTAAAVLIGEIVVTPQEVARTLGNRLLGLDMAVDPIHEGIIWHYRLSRAAVAICSGAALAICGTVLQALLRNPLAEPYLLGISAGASTGAVAVIVLTLGAGALTVSAGAFAGAGLAFAFVAILAFGSGGGTERIILAGIAGAQLFNAATSFIVTSSASAEQTRGIMFWLLGSLGGVRWPDAAIAFPVTALGLAVCLYRARALDAFAFGEDAAASLGVEVLRVRVELFALTALLTAAMVSIVGAVGFVGLVVPHATRFLVGPSHGRLILASALAGGVFMVAADVLSRVVLPGQVLPIGVITALFGAPAFAFILWRSRGTR</sequence>
<evidence type="ECO:0000256" key="1">
    <source>
        <dbReference type="ARBA" id="ARBA00004651"/>
    </source>
</evidence>
<dbReference type="InterPro" id="IPR037294">
    <property type="entry name" value="ABC_BtuC-like"/>
</dbReference>
<dbReference type="PANTHER" id="PTHR30472:SF25">
    <property type="entry name" value="ABC TRANSPORTER PERMEASE PROTEIN MJ0876-RELATED"/>
    <property type="match status" value="1"/>
</dbReference>
<dbReference type="Pfam" id="PF01032">
    <property type="entry name" value="FecCD"/>
    <property type="match status" value="1"/>
</dbReference>
<name>A0A7L9WUP6_9RHOB</name>
<dbReference type="SUPFAM" id="SSF81345">
    <property type="entry name" value="ABC transporter involved in vitamin B12 uptake, BtuC"/>
    <property type="match status" value="1"/>
</dbReference>
<dbReference type="PANTHER" id="PTHR30472">
    <property type="entry name" value="FERRIC ENTEROBACTIN TRANSPORT SYSTEM PERMEASE PROTEIN"/>
    <property type="match status" value="1"/>
</dbReference>
<dbReference type="GO" id="GO:0022857">
    <property type="term" value="F:transmembrane transporter activity"/>
    <property type="evidence" value="ECO:0007669"/>
    <property type="project" value="InterPro"/>
</dbReference>
<feature type="transmembrane region" description="Helical" evidence="8">
    <location>
        <begin position="298"/>
        <end position="318"/>
    </location>
</feature>
<dbReference type="AlphaFoldDB" id="A0A7L9WUP6"/>
<dbReference type="EMBL" id="CP045201">
    <property type="protein sequence ID" value="QOL83238.1"/>
    <property type="molecule type" value="Genomic_DNA"/>
</dbReference>
<feature type="transmembrane region" description="Helical" evidence="8">
    <location>
        <begin position="268"/>
        <end position="286"/>
    </location>
</feature>
<dbReference type="FunFam" id="1.10.3470.10:FF:000001">
    <property type="entry name" value="Vitamin B12 ABC transporter permease BtuC"/>
    <property type="match status" value="1"/>
</dbReference>
<feature type="transmembrane region" description="Helical" evidence="8">
    <location>
        <begin position="82"/>
        <end position="106"/>
    </location>
</feature>
<evidence type="ECO:0000256" key="3">
    <source>
        <dbReference type="ARBA" id="ARBA00022448"/>
    </source>
</evidence>
<evidence type="ECO:0000256" key="8">
    <source>
        <dbReference type="SAM" id="Phobius"/>
    </source>
</evidence>
<dbReference type="InterPro" id="IPR000522">
    <property type="entry name" value="ABC_transptr_permease_BtuC"/>
</dbReference>
<comment type="similarity">
    <text evidence="2">Belongs to the binding-protein-dependent transport system permease family. FecCD subfamily.</text>
</comment>
<keyword evidence="10" id="KW-1185">Reference proteome</keyword>
<dbReference type="CDD" id="cd06550">
    <property type="entry name" value="TM_ABC_iron-siderophores_like"/>
    <property type="match status" value="1"/>
</dbReference>
<gene>
    <name evidence="9" type="ORF">F3W81_14895</name>
</gene>
<keyword evidence="5 8" id="KW-0812">Transmembrane</keyword>
<evidence type="ECO:0000256" key="6">
    <source>
        <dbReference type="ARBA" id="ARBA00022989"/>
    </source>
</evidence>
<evidence type="ECO:0000313" key="10">
    <source>
        <dbReference type="Proteomes" id="UP000594118"/>
    </source>
</evidence>
<comment type="subcellular location">
    <subcellularLocation>
        <location evidence="1">Cell membrane</location>
        <topology evidence="1">Multi-pass membrane protein</topology>
    </subcellularLocation>
</comment>
<evidence type="ECO:0000256" key="2">
    <source>
        <dbReference type="ARBA" id="ARBA00007935"/>
    </source>
</evidence>
<dbReference type="KEGG" id="pshq:F3W81_14895"/>
<dbReference type="Proteomes" id="UP000594118">
    <property type="component" value="Chromosome"/>
</dbReference>
<feature type="transmembrane region" description="Helical" evidence="8">
    <location>
        <begin position="231"/>
        <end position="256"/>
    </location>
</feature>
<feature type="transmembrane region" description="Helical" evidence="8">
    <location>
        <begin position="54"/>
        <end position="75"/>
    </location>
</feature>
<reference evidence="9 10" key="1">
    <citation type="submission" date="2019-10" db="EMBL/GenBank/DDBJ databases">
        <title>Pseudopuniceibacterium sp. HQ09 islated from Antarctica.</title>
        <authorList>
            <person name="Liao L."/>
            <person name="Su S."/>
            <person name="Chen B."/>
            <person name="Yu Y."/>
        </authorList>
    </citation>
    <scope>NUCLEOTIDE SEQUENCE [LARGE SCALE GENOMIC DNA]</scope>
    <source>
        <strain evidence="9 10">HQ09</strain>
    </source>
</reference>
<accession>A0A7L9WUP6</accession>
<evidence type="ECO:0000256" key="5">
    <source>
        <dbReference type="ARBA" id="ARBA00022692"/>
    </source>
</evidence>
<feature type="transmembrane region" description="Helical" evidence="8">
    <location>
        <begin position="112"/>
        <end position="132"/>
    </location>
</feature>
<dbReference type="GO" id="GO:0005886">
    <property type="term" value="C:plasma membrane"/>
    <property type="evidence" value="ECO:0007669"/>
    <property type="project" value="UniProtKB-SubCell"/>
</dbReference>
<keyword evidence="7 8" id="KW-0472">Membrane</keyword>
<protein>
    <submittedName>
        <fullName evidence="9">Iron chelate uptake ABC transporter family permease subunit</fullName>
    </submittedName>
</protein>
<keyword evidence="6 8" id="KW-1133">Transmembrane helix</keyword>
<feature type="transmembrane region" description="Helical" evidence="8">
    <location>
        <begin position="139"/>
        <end position="158"/>
    </location>
</feature>
<keyword evidence="4" id="KW-1003">Cell membrane</keyword>